<dbReference type="GO" id="GO:0008941">
    <property type="term" value="F:nitric oxide dioxygenase NAD(P)H activity"/>
    <property type="evidence" value="ECO:0007669"/>
    <property type="project" value="TreeGrafter"/>
</dbReference>
<dbReference type="Pfam" id="PF00042">
    <property type="entry name" value="Globin"/>
    <property type="match status" value="1"/>
</dbReference>
<evidence type="ECO:0000313" key="5">
    <source>
        <dbReference type="EMBL" id="BFH74033.1"/>
    </source>
</evidence>
<dbReference type="PROSITE" id="PS01033">
    <property type="entry name" value="GLOBIN"/>
    <property type="match status" value="1"/>
</dbReference>
<dbReference type="PANTHER" id="PTHR43396:SF3">
    <property type="entry name" value="FLAVOHEMOPROTEIN"/>
    <property type="match status" value="1"/>
</dbReference>
<accession>A0AAT9GTA0</accession>
<dbReference type="GO" id="GO:0046872">
    <property type="term" value="F:metal ion binding"/>
    <property type="evidence" value="ECO:0007669"/>
    <property type="project" value="UniProtKB-KW"/>
</dbReference>
<dbReference type="GO" id="GO:0019825">
    <property type="term" value="F:oxygen binding"/>
    <property type="evidence" value="ECO:0007669"/>
    <property type="project" value="InterPro"/>
</dbReference>
<dbReference type="InterPro" id="IPR000971">
    <property type="entry name" value="Globin"/>
</dbReference>
<dbReference type="GO" id="GO:0046210">
    <property type="term" value="P:nitric oxide catabolic process"/>
    <property type="evidence" value="ECO:0007669"/>
    <property type="project" value="TreeGrafter"/>
</dbReference>
<name>A0AAT9GTA0_9CREN</name>
<keyword evidence="2" id="KW-0479">Metal-binding</keyword>
<dbReference type="EMBL" id="AP031322">
    <property type="protein sequence ID" value="BFH74033.1"/>
    <property type="molecule type" value="Genomic_DNA"/>
</dbReference>
<dbReference type="GO" id="GO:0020037">
    <property type="term" value="F:heme binding"/>
    <property type="evidence" value="ECO:0007669"/>
    <property type="project" value="InterPro"/>
</dbReference>
<keyword evidence="1" id="KW-0349">Heme</keyword>
<dbReference type="Gene3D" id="1.10.490.10">
    <property type="entry name" value="Globins"/>
    <property type="match status" value="1"/>
</dbReference>
<dbReference type="InterPro" id="IPR012292">
    <property type="entry name" value="Globin/Proto"/>
</dbReference>
<dbReference type="PANTHER" id="PTHR43396">
    <property type="entry name" value="FLAVOHEMOPROTEIN"/>
    <property type="match status" value="1"/>
</dbReference>
<protein>
    <submittedName>
        <fullName evidence="5">Globin domain-containing protein</fullName>
    </submittedName>
</protein>
<organism evidence="5">
    <name type="scientific">Sulfurisphaera javensis</name>
    <dbReference type="NCBI Taxonomy" id="2049879"/>
    <lineage>
        <taxon>Archaea</taxon>
        <taxon>Thermoproteota</taxon>
        <taxon>Thermoprotei</taxon>
        <taxon>Sulfolobales</taxon>
        <taxon>Sulfolobaceae</taxon>
        <taxon>Sulfurisphaera</taxon>
    </lineage>
</organism>
<evidence type="ECO:0000256" key="1">
    <source>
        <dbReference type="ARBA" id="ARBA00022617"/>
    </source>
</evidence>
<reference evidence="5" key="1">
    <citation type="submission" date="2024-03" db="EMBL/GenBank/DDBJ databases">
        <title>Complete genome sequence of Sulfurisphaera javensis strain KD-1.</title>
        <authorList>
            <person name="Sakai H."/>
            <person name="Nur N."/>
            <person name="Suwanto A."/>
            <person name="Kurosawa N."/>
        </authorList>
    </citation>
    <scope>NUCLEOTIDE SEQUENCE</scope>
    <source>
        <strain evidence="5">KD-1</strain>
    </source>
</reference>
<sequence length="148" mass="17498">MLKEKVGDLSEKDIQIIKSTIPVLKEYGVQITSRMYQLLFERYPFTKQMFTKDVSKGLASALLIYAENIEKLDSLMPILQSIARSHVNRGVRPEHYKLVWECLKDSLDEYLDKLNLTNKREIIETWEKAYWFLADMLIKIECELYKSE</sequence>
<evidence type="ECO:0000256" key="3">
    <source>
        <dbReference type="ARBA" id="ARBA00023004"/>
    </source>
</evidence>
<dbReference type="RefSeq" id="WP_369609578.1">
    <property type="nucleotide sequence ID" value="NZ_AP031322.1"/>
</dbReference>
<gene>
    <name evidence="5" type="ORF">SJAV_19770</name>
</gene>
<keyword evidence="3" id="KW-0408">Iron</keyword>
<dbReference type="AlphaFoldDB" id="A0AAT9GTA0"/>
<evidence type="ECO:0000259" key="4">
    <source>
        <dbReference type="PROSITE" id="PS01033"/>
    </source>
</evidence>
<dbReference type="SUPFAM" id="SSF46458">
    <property type="entry name" value="Globin-like"/>
    <property type="match status" value="1"/>
</dbReference>
<evidence type="ECO:0000256" key="2">
    <source>
        <dbReference type="ARBA" id="ARBA00022723"/>
    </source>
</evidence>
<feature type="domain" description="Globin" evidence="4">
    <location>
        <begin position="8"/>
        <end position="142"/>
    </location>
</feature>
<proteinExistence type="predicted"/>
<dbReference type="GeneID" id="92354925"/>
<dbReference type="GO" id="GO:0071500">
    <property type="term" value="P:cellular response to nitrosative stress"/>
    <property type="evidence" value="ECO:0007669"/>
    <property type="project" value="TreeGrafter"/>
</dbReference>
<dbReference type="KEGG" id="sjv:SJAV_19770"/>
<dbReference type="GO" id="GO:0071949">
    <property type="term" value="F:FAD binding"/>
    <property type="evidence" value="ECO:0007669"/>
    <property type="project" value="TreeGrafter"/>
</dbReference>
<dbReference type="InterPro" id="IPR009050">
    <property type="entry name" value="Globin-like_sf"/>
</dbReference>